<dbReference type="Gene3D" id="3.40.50.1370">
    <property type="entry name" value="Aspartate/ornithine carbamoyltransferase"/>
    <property type="match status" value="2"/>
</dbReference>
<evidence type="ECO:0000256" key="1">
    <source>
        <dbReference type="ARBA" id="ARBA00003822"/>
    </source>
</evidence>
<evidence type="ECO:0000313" key="10">
    <source>
        <dbReference type="EMBL" id="NIA71535.1"/>
    </source>
</evidence>
<feature type="binding site" evidence="7">
    <location>
        <position position="110"/>
    </location>
    <ligand>
        <name>carbamoyl phosphate</name>
        <dbReference type="ChEBI" id="CHEBI:58228"/>
    </ligand>
</feature>
<dbReference type="RefSeq" id="WP_167229257.1">
    <property type="nucleotide sequence ID" value="NZ_JAAQPH010000023.1"/>
</dbReference>
<feature type="binding site" evidence="7">
    <location>
        <position position="86"/>
    </location>
    <ligand>
        <name>carbamoyl phosphate</name>
        <dbReference type="ChEBI" id="CHEBI:58228"/>
    </ligand>
</feature>
<dbReference type="SUPFAM" id="SSF53671">
    <property type="entry name" value="Aspartate/ornithine carbamoyltransferase"/>
    <property type="match status" value="1"/>
</dbReference>
<dbReference type="GO" id="GO:0042450">
    <property type="term" value="P:L-arginine biosynthetic process via ornithine"/>
    <property type="evidence" value="ECO:0007669"/>
    <property type="project" value="UniProtKB-UniRule"/>
</dbReference>
<dbReference type="InterPro" id="IPR006131">
    <property type="entry name" value="Asp_carbamoyltransf_Asp/Orn-bd"/>
</dbReference>
<feature type="binding site" evidence="7">
    <location>
        <begin position="137"/>
        <end position="140"/>
    </location>
    <ligand>
        <name>carbamoyl phosphate</name>
        <dbReference type="ChEBI" id="CHEBI:58228"/>
    </ligand>
</feature>
<evidence type="ECO:0000256" key="7">
    <source>
        <dbReference type="HAMAP-Rule" id="MF_01109"/>
    </source>
</evidence>
<evidence type="ECO:0000256" key="4">
    <source>
        <dbReference type="ARBA" id="ARBA00013007"/>
    </source>
</evidence>
<dbReference type="PRINTS" id="PR00100">
    <property type="entry name" value="AOTCASE"/>
</dbReference>
<dbReference type="PROSITE" id="PS00097">
    <property type="entry name" value="CARBAMOYLTRANSFERASE"/>
    <property type="match status" value="1"/>
</dbReference>
<gene>
    <name evidence="10" type="primary">argF</name>
    <name evidence="10" type="ORF">HBA54_23365</name>
</gene>
<dbReference type="InterPro" id="IPR036901">
    <property type="entry name" value="Asp/Orn_carbamoylTrfase_sf"/>
</dbReference>
<comment type="function">
    <text evidence="1">Reversibly catalyzes the transfer of the carbamoyl group from carbamoyl phosphate (CP) to the N(epsilon) atom of ornithine (ORN) to produce L-citrulline.</text>
</comment>
<comment type="subcellular location">
    <subcellularLocation>
        <location evidence="7">Cytoplasm</location>
    </subcellularLocation>
</comment>
<dbReference type="Pfam" id="PF00185">
    <property type="entry name" value="OTCace"/>
    <property type="match status" value="1"/>
</dbReference>
<feature type="binding site" evidence="7">
    <location>
        <position position="295"/>
    </location>
    <ligand>
        <name>carbamoyl phosphate</name>
        <dbReference type="ChEBI" id="CHEBI:58228"/>
    </ligand>
</feature>
<dbReference type="InterPro" id="IPR006132">
    <property type="entry name" value="Asp/Orn_carbamoyltranf_P-bd"/>
</dbReference>
<dbReference type="Pfam" id="PF02729">
    <property type="entry name" value="OTCace_N"/>
    <property type="match status" value="1"/>
</dbReference>
<dbReference type="GO" id="GO:0004585">
    <property type="term" value="F:ornithine carbamoyltransferase activity"/>
    <property type="evidence" value="ECO:0007669"/>
    <property type="project" value="UniProtKB-UniRule"/>
</dbReference>
<evidence type="ECO:0000256" key="3">
    <source>
        <dbReference type="ARBA" id="ARBA00007805"/>
    </source>
</evidence>
<dbReference type="InterPro" id="IPR006130">
    <property type="entry name" value="Asp/Orn_carbamoylTrfase"/>
</dbReference>
<organism evidence="10 11">
    <name type="scientific">Pelagibius litoralis</name>
    <dbReference type="NCBI Taxonomy" id="374515"/>
    <lineage>
        <taxon>Bacteria</taxon>
        <taxon>Pseudomonadati</taxon>
        <taxon>Pseudomonadota</taxon>
        <taxon>Alphaproteobacteria</taxon>
        <taxon>Rhodospirillales</taxon>
        <taxon>Rhodovibrionaceae</taxon>
        <taxon>Pelagibius</taxon>
    </lineage>
</organism>
<dbReference type="FunFam" id="3.40.50.1370:FF:000008">
    <property type="entry name" value="Ornithine carbamoyltransferase"/>
    <property type="match status" value="1"/>
</dbReference>
<dbReference type="InterPro" id="IPR002292">
    <property type="entry name" value="Orn/put_carbamltrans"/>
</dbReference>
<comment type="caution">
    <text evidence="10">The sequence shown here is derived from an EMBL/GenBank/DDBJ whole genome shotgun (WGS) entry which is preliminary data.</text>
</comment>
<feature type="binding site" evidence="7">
    <location>
        <position position="168"/>
    </location>
    <ligand>
        <name>L-ornithine</name>
        <dbReference type="ChEBI" id="CHEBI:46911"/>
    </ligand>
</feature>
<sequence length="308" mass="33617">MTSQTGNQPKHFLDLDRLDTAELRLMLDAAGRMKRGEAANGEAKLLAGKTLAMIFEKPSTRTRVSFEVAANQLGGQAVVLEPSGTQLGRGETVADTARVLSRYVDAIMIRTTKEEILLEMADYATVPVINGLTDVTHPCQLMADVLTFEEHLGRIDGKVVTWCGDGNNMAVSWIHAAVRFNFELRLACPEPLRPPQAVLDWAAAEGGKIVVSPDVDSLVKDVDAVVTDTWVSMGDDDGESRHNLLRSYQVDEHVMALAKPNAIFLHCLPAHRGDEVTAAVIDGPQSVVWDEAENRLHAQKGILAWCLT</sequence>
<proteinExistence type="inferred from homology"/>
<evidence type="ECO:0000313" key="11">
    <source>
        <dbReference type="Proteomes" id="UP000761264"/>
    </source>
</evidence>
<accession>A0A967KFS9</accession>
<feature type="binding site" evidence="7">
    <location>
        <begin position="267"/>
        <end position="268"/>
    </location>
    <ligand>
        <name>carbamoyl phosphate</name>
        <dbReference type="ChEBI" id="CHEBI:58228"/>
    </ligand>
</feature>
<protein>
    <recommendedName>
        <fullName evidence="4 7">Ornithine carbamoyltransferase</fullName>
        <shortName evidence="7">OTCase</shortName>
        <ecNumber evidence="4 7">2.1.3.3</ecNumber>
    </recommendedName>
</protein>
<evidence type="ECO:0000259" key="8">
    <source>
        <dbReference type="Pfam" id="PF00185"/>
    </source>
</evidence>
<evidence type="ECO:0000256" key="2">
    <source>
        <dbReference type="ARBA" id="ARBA00004975"/>
    </source>
</evidence>
<name>A0A967KFS9_9PROT</name>
<dbReference type="GO" id="GO:0005737">
    <property type="term" value="C:cytoplasm"/>
    <property type="evidence" value="ECO:0007669"/>
    <property type="project" value="UniProtKB-SubCell"/>
</dbReference>
<reference evidence="10" key="1">
    <citation type="submission" date="2020-03" db="EMBL/GenBank/DDBJ databases">
        <title>Genome of Pelagibius litoralis DSM 21314T.</title>
        <authorList>
            <person name="Wang G."/>
        </authorList>
    </citation>
    <scope>NUCLEOTIDE SEQUENCE</scope>
    <source>
        <strain evidence="10">DSM 21314</strain>
    </source>
</reference>
<keyword evidence="7" id="KW-0963">Cytoplasm</keyword>
<dbReference type="PRINTS" id="PR00102">
    <property type="entry name" value="OTCASE"/>
</dbReference>
<dbReference type="EMBL" id="JAAQPH010000023">
    <property type="protein sequence ID" value="NIA71535.1"/>
    <property type="molecule type" value="Genomic_DNA"/>
</dbReference>
<comment type="pathway">
    <text evidence="2">Amino-acid biosynthesis; L-arginine biosynthesis; L-arginine from L-ornithine and carbamoyl phosphate: step 1/3.</text>
</comment>
<dbReference type="HAMAP" id="MF_01109">
    <property type="entry name" value="OTCase"/>
    <property type="match status" value="1"/>
</dbReference>
<feature type="binding site" evidence="7">
    <location>
        <position position="228"/>
    </location>
    <ligand>
        <name>L-ornithine</name>
        <dbReference type="ChEBI" id="CHEBI:46911"/>
    </ligand>
</feature>
<comment type="similarity">
    <text evidence="3 7">Belongs to the aspartate/ornithine carbamoyltransferase superfamily. OTCase family.</text>
</comment>
<dbReference type="GO" id="GO:0016597">
    <property type="term" value="F:amino acid binding"/>
    <property type="evidence" value="ECO:0007669"/>
    <property type="project" value="InterPro"/>
</dbReference>
<evidence type="ECO:0000256" key="6">
    <source>
        <dbReference type="ARBA" id="ARBA00048772"/>
    </source>
</evidence>
<dbReference type="PANTHER" id="PTHR45753">
    <property type="entry name" value="ORNITHINE CARBAMOYLTRANSFERASE, MITOCHONDRIAL"/>
    <property type="match status" value="1"/>
</dbReference>
<keyword evidence="5 7" id="KW-0808">Transferase</keyword>
<evidence type="ECO:0000256" key="5">
    <source>
        <dbReference type="ARBA" id="ARBA00022679"/>
    </source>
</evidence>
<evidence type="ECO:0000259" key="9">
    <source>
        <dbReference type="Pfam" id="PF02729"/>
    </source>
</evidence>
<dbReference type="GO" id="GO:0019240">
    <property type="term" value="P:citrulline biosynthetic process"/>
    <property type="evidence" value="ECO:0007669"/>
    <property type="project" value="TreeGrafter"/>
</dbReference>
<dbReference type="NCBIfam" id="NF001986">
    <property type="entry name" value="PRK00779.1"/>
    <property type="match status" value="1"/>
</dbReference>
<feature type="binding site" evidence="7">
    <location>
        <begin position="232"/>
        <end position="233"/>
    </location>
    <ligand>
        <name>L-ornithine</name>
        <dbReference type="ChEBI" id="CHEBI:46911"/>
    </ligand>
</feature>
<feature type="domain" description="Aspartate/ornithine carbamoyltransferase Asp/Orn-binding" evidence="8">
    <location>
        <begin position="157"/>
        <end position="306"/>
    </location>
</feature>
<feature type="domain" description="Aspartate/ornithine carbamoyltransferase carbamoyl-P binding" evidence="9">
    <location>
        <begin position="10"/>
        <end position="150"/>
    </location>
</feature>
<feature type="binding site" evidence="7">
    <location>
        <begin position="59"/>
        <end position="62"/>
    </location>
    <ligand>
        <name>carbamoyl phosphate</name>
        <dbReference type="ChEBI" id="CHEBI:58228"/>
    </ligand>
</feature>
<keyword evidence="11" id="KW-1185">Reference proteome</keyword>
<dbReference type="PANTHER" id="PTHR45753:SF3">
    <property type="entry name" value="ORNITHINE TRANSCARBAMYLASE, MITOCHONDRIAL"/>
    <property type="match status" value="1"/>
</dbReference>
<dbReference type="Proteomes" id="UP000761264">
    <property type="component" value="Unassembled WGS sequence"/>
</dbReference>
<dbReference type="AlphaFoldDB" id="A0A967KFS9"/>
<dbReference type="EC" id="2.1.3.3" evidence="4 7"/>
<dbReference type="NCBIfam" id="TIGR00658">
    <property type="entry name" value="orni_carb_tr"/>
    <property type="match status" value="1"/>
</dbReference>
<dbReference type="InterPro" id="IPR024904">
    <property type="entry name" value="OTCase_ArgI"/>
</dbReference>
<comment type="catalytic activity">
    <reaction evidence="6 7">
        <text>carbamoyl phosphate + L-ornithine = L-citrulline + phosphate + H(+)</text>
        <dbReference type="Rhea" id="RHEA:19513"/>
        <dbReference type="ChEBI" id="CHEBI:15378"/>
        <dbReference type="ChEBI" id="CHEBI:43474"/>
        <dbReference type="ChEBI" id="CHEBI:46911"/>
        <dbReference type="ChEBI" id="CHEBI:57743"/>
        <dbReference type="ChEBI" id="CHEBI:58228"/>
        <dbReference type="EC" id="2.1.3.3"/>
    </reaction>
</comment>